<gene>
    <name evidence="2" type="ORF">BCV72DRAFT_56379</name>
</gene>
<proteinExistence type="predicted"/>
<dbReference type="OrthoDB" id="2272201at2759"/>
<dbReference type="AlphaFoldDB" id="A0A1X0QR83"/>
<dbReference type="VEuPathDB" id="FungiDB:BCV72DRAFT_56379"/>
<evidence type="ECO:0000313" key="2">
    <source>
        <dbReference type="EMBL" id="ORE02247.1"/>
    </source>
</evidence>
<dbReference type="EMBL" id="KV922062">
    <property type="protein sequence ID" value="ORE02247.1"/>
    <property type="molecule type" value="Genomic_DNA"/>
</dbReference>
<organism evidence="2">
    <name type="scientific">Rhizopus microsporus var. microsporus</name>
    <dbReference type="NCBI Taxonomy" id="86635"/>
    <lineage>
        <taxon>Eukaryota</taxon>
        <taxon>Fungi</taxon>
        <taxon>Fungi incertae sedis</taxon>
        <taxon>Mucoromycota</taxon>
        <taxon>Mucoromycotina</taxon>
        <taxon>Mucoromycetes</taxon>
        <taxon>Mucorales</taxon>
        <taxon>Mucorineae</taxon>
        <taxon>Rhizopodaceae</taxon>
        <taxon>Rhizopus</taxon>
    </lineage>
</organism>
<accession>A0A1X0QR83</accession>
<feature type="region of interest" description="Disordered" evidence="1">
    <location>
        <begin position="224"/>
        <end position="246"/>
    </location>
</feature>
<sequence>MLSAAKKLSRKKNKVSPSTPENVSLYDLANLVKRLSTQVDDLVETNGHQHHHQQQQQQQQLQSQSQSFPFQIHPITVDPWASQVPQNYGALLQKLEDMDGLQKCSNKCCSSLSNVSTADGVPWPEPLEPFRSIPCDIDDVLDSQYTHWCTLMRCLPLMDPVSSLHVKTVGLYAMREILKVKAIQKRETAISCRRHYQRSTLRDSMSWGAASQTHMYTDFENKMTLSSSTSSPIPPPLPPKEETQASTPCISPVVGHHNKFKKWIKHKALHHRSLHA</sequence>
<reference evidence="2" key="1">
    <citation type="journal article" date="2016" name="Proc. Natl. Acad. Sci. U.S.A.">
        <title>Lipid metabolic changes in an early divergent fungus govern the establishment of a mutualistic symbiosis with endobacteria.</title>
        <authorList>
            <person name="Lastovetsky O.A."/>
            <person name="Gaspar M.L."/>
            <person name="Mondo S.J."/>
            <person name="LaButti K.M."/>
            <person name="Sandor L."/>
            <person name="Grigoriev I.V."/>
            <person name="Henry S.A."/>
            <person name="Pawlowska T.E."/>
        </authorList>
    </citation>
    <scope>NUCLEOTIDE SEQUENCE [LARGE SCALE GENOMIC DNA]</scope>
    <source>
        <strain evidence="2">ATCC 52814</strain>
    </source>
</reference>
<name>A0A1X0QR83_RHIZD</name>
<feature type="region of interest" description="Disordered" evidence="1">
    <location>
        <begin position="1"/>
        <end position="20"/>
    </location>
</feature>
<evidence type="ECO:0000256" key="1">
    <source>
        <dbReference type="SAM" id="MobiDB-lite"/>
    </source>
</evidence>
<dbReference type="Proteomes" id="UP000242414">
    <property type="component" value="Unassembled WGS sequence"/>
</dbReference>
<protein>
    <submittedName>
        <fullName evidence="2">Uncharacterized protein</fullName>
    </submittedName>
</protein>